<gene>
    <name evidence="3" type="ORF">BN874_1400033</name>
</gene>
<evidence type="ECO:0000256" key="1">
    <source>
        <dbReference type="ARBA" id="ARBA00006532"/>
    </source>
</evidence>
<dbReference type="Proteomes" id="UP000019184">
    <property type="component" value="Unassembled WGS sequence"/>
</dbReference>
<feature type="region of interest" description="Disordered" evidence="2">
    <location>
        <begin position="132"/>
        <end position="164"/>
    </location>
</feature>
<dbReference type="AlphaFoldDB" id="A0A7U7G990"/>
<dbReference type="Gene3D" id="3.30.1460.40">
    <property type="entry name" value="[NiFe]-hydrogenase assembly chaperone, HybE"/>
    <property type="match status" value="1"/>
</dbReference>
<dbReference type="InterPro" id="IPR023994">
    <property type="entry name" value="NiFe-hyd_HybE"/>
</dbReference>
<accession>A0A7U7G990</accession>
<sequence length="164" mass="17841">MTEIESRIAELVAHFRQIGVIQMQDLPIYNAGLEVEAVGFQAVGNRWIGVLITPWFMNAILLPSEKTALDAKLIGQKSQEALPAATCAFISGGDETVGGYKSLSLYSPMAAFTSQDRARHEAQARLTALLTPPAELPKPVAQESPPQEPANLSRRAFLRGRRNA</sequence>
<dbReference type="Pfam" id="PF11939">
    <property type="entry name" value="NiFe-hyd_HybE"/>
    <property type="match status" value="1"/>
</dbReference>
<dbReference type="EMBL" id="CBTK010000047">
    <property type="protein sequence ID" value="CDH43974.1"/>
    <property type="molecule type" value="Genomic_DNA"/>
</dbReference>
<evidence type="ECO:0000313" key="4">
    <source>
        <dbReference type="Proteomes" id="UP000019184"/>
    </source>
</evidence>
<protein>
    <submittedName>
        <fullName evidence="3">Hydrogenase expression/formation protein hupJ</fullName>
    </submittedName>
</protein>
<organism evidence="3 4">
    <name type="scientific">Candidatus Contendobacter odensis Run_B_J11</name>
    <dbReference type="NCBI Taxonomy" id="1400861"/>
    <lineage>
        <taxon>Bacteria</taxon>
        <taxon>Pseudomonadati</taxon>
        <taxon>Pseudomonadota</taxon>
        <taxon>Gammaproteobacteria</taxon>
        <taxon>Candidatus Competibacteraceae</taxon>
        <taxon>Candidatus Contendibacter</taxon>
    </lineage>
</organism>
<keyword evidence="4" id="KW-1185">Reference proteome</keyword>
<reference evidence="3 4" key="1">
    <citation type="journal article" date="2014" name="ISME J.">
        <title>Candidatus Competibacter-lineage genomes retrieved from metagenomes reveal functional metabolic diversity.</title>
        <authorList>
            <person name="McIlroy S.J."/>
            <person name="Albertsen M."/>
            <person name="Andresen E.K."/>
            <person name="Saunders A.M."/>
            <person name="Kristiansen R."/>
            <person name="Stokholm-Bjerregaard M."/>
            <person name="Nielsen K.L."/>
            <person name="Nielsen P.H."/>
        </authorList>
    </citation>
    <scope>NUCLEOTIDE SEQUENCE [LARGE SCALE GENOMIC DNA]</scope>
    <source>
        <strain evidence="3 4">Run_B_J11</strain>
    </source>
</reference>
<dbReference type="RefSeq" id="WP_051497402.1">
    <property type="nucleotide sequence ID" value="NZ_CBTK010000047.1"/>
</dbReference>
<dbReference type="InterPro" id="IPR038530">
    <property type="entry name" value="NiFe-hyd_HybE_sf"/>
</dbReference>
<name>A0A7U7G990_9GAMM</name>
<dbReference type="OrthoDB" id="7060130at2"/>
<evidence type="ECO:0000256" key="2">
    <source>
        <dbReference type="SAM" id="MobiDB-lite"/>
    </source>
</evidence>
<proteinExistence type="inferred from homology"/>
<evidence type="ECO:0000313" key="3">
    <source>
        <dbReference type="EMBL" id="CDH43974.1"/>
    </source>
</evidence>
<comment type="similarity">
    <text evidence="1">Belongs to the HupJ family.</text>
</comment>
<dbReference type="NCBIfam" id="TIGR03993">
    <property type="entry name" value="hydrog_HybE"/>
    <property type="match status" value="1"/>
</dbReference>
<comment type="caution">
    <text evidence="3">The sequence shown here is derived from an EMBL/GenBank/DDBJ whole genome shotgun (WGS) entry which is preliminary data.</text>
</comment>